<keyword evidence="1" id="KW-1133">Transmembrane helix</keyword>
<dbReference type="EMBL" id="WMET01000005">
    <property type="protein sequence ID" value="MYL21649.1"/>
    <property type="molecule type" value="Genomic_DNA"/>
</dbReference>
<accession>A0A845DXV6</accession>
<protein>
    <submittedName>
        <fullName evidence="2">Uncharacterized protein</fullName>
    </submittedName>
</protein>
<organism evidence="2 3">
    <name type="scientific">Halobacillus litoralis</name>
    <dbReference type="NCBI Taxonomy" id="45668"/>
    <lineage>
        <taxon>Bacteria</taxon>
        <taxon>Bacillati</taxon>
        <taxon>Bacillota</taxon>
        <taxon>Bacilli</taxon>
        <taxon>Bacillales</taxon>
        <taxon>Bacillaceae</taxon>
        <taxon>Halobacillus</taxon>
    </lineage>
</organism>
<evidence type="ECO:0000313" key="3">
    <source>
        <dbReference type="Proteomes" id="UP000460949"/>
    </source>
</evidence>
<sequence length="258" mass="30670">MSALKRMLRFYIDHFLIVIIVVGIALIMFGLQYYFSDMDKNFWLSLIPNFIADMIGILFTSYIITVLLQKSEEKKAKEKAYKLTKYRYWGMINEIGTNYVHLITRKPYGHRINDQKRELKDQISYIVNSLEECVPKDFVEREIEIHRIIQKGVNRGEVKKQHIKYEQFCRNIKIQHKQIFDEFIIRYIGFLPDDLKESLPNLESLQNKVTATPLDFGFEFAMVVDHEEYLGNLKEIGEELLILIDYFKDYEENVNGKT</sequence>
<dbReference type="AlphaFoldDB" id="A0A845DXV6"/>
<comment type="caution">
    <text evidence="2">The sequence shown here is derived from an EMBL/GenBank/DDBJ whole genome shotgun (WGS) entry which is preliminary data.</text>
</comment>
<feature type="transmembrane region" description="Helical" evidence="1">
    <location>
        <begin position="12"/>
        <end position="35"/>
    </location>
</feature>
<proteinExistence type="predicted"/>
<evidence type="ECO:0000256" key="1">
    <source>
        <dbReference type="SAM" id="Phobius"/>
    </source>
</evidence>
<name>A0A845DXV6_9BACI</name>
<dbReference type="RefSeq" id="WP_160839522.1">
    <property type="nucleotide sequence ID" value="NZ_WMET01000005.1"/>
</dbReference>
<dbReference type="Proteomes" id="UP000460949">
    <property type="component" value="Unassembled WGS sequence"/>
</dbReference>
<keyword evidence="1" id="KW-0812">Transmembrane</keyword>
<feature type="transmembrane region" description="Helical" evidence="1">
    <location>
        <begin position="47"/>
        <end position="68"/>
    </location>
</feature>
<reference evidence="2 3" key="1">
    <citation type="submission" date="2019-11" db="EMBL/GenBank/DDBJ databases">
        <title>Genome sequences of 17 halophilic strains isolated from different environments.</title>
        <authorList>
            <person name="Furrow R.E."/>
        </authorList>
    </citation>
    <scope>NUCLEOTIDE SEQUENCE [LARGE SCALE GENOMIC DNA]</scope>
    <source>
        <strain evidence="2 3">22511_23_Filter</strain>
    </source>
</reference>
<keyword evidence="1" id="KW-0472">Membrane</keyword>
<gene>
    <name evidence="2" type="ORF">GLW04_17225</name>
</gene>
<evidence type="ECO:0000313" key="2">
    <source>
        <dbReference type="EMBL" id="MYL21649.1"/>
    </source>
</evidence>